<dbReference type="PANTHER" id="PTHR35011">
    <property type="entry name" value="2,3-DIKETO-L-GULONATE TRAP TRANSPORTER SMALL PERMEASE PROTEIN YIAM"/>
    <property type="match status" value="1"/>
</dbReference>
<keyword evidence="4 9" id="KW-0997">Cell inner membrane</keyword>
<protein>
    <recommendedName>
        <fullName evidence="9">TRAP transporter small permease protein</fullName>
    </recommendedName>
</protein>
<comment type="function">
    <text evidence="9">Part of the tripartite ATP-independent periplasmic (TRAP) transport system.</text>
</comment>
<dbReference type="RefSeq" id="WP_163456268.1">
    <property type="nucleotide sequence ID" value="NZ_JAAGOH010000003.1"/>
</dbReference>
<dbReference type="Proteomes" id="UP000484255">
    <property type="component" value="Unassembled WGS sequence"/>
</dbReference>
<keyword evidence="7 9" id="KW-0472">Membrane</keyword>
<name>A0A7C9PF81_9BURK</name>
<keyword evidence="6 9" id="KW-1133">Transmembrane helix</keyword>
<accession>A0A7C9PF81</accession>
<evidence type="ECO:0000256" key="4">
    <source>
        <dbReference type="ARBA" id="ARBA00022519"/>
    </source>
</evidence>
<comment type="subunit">
    <text evidence="9">The complex comprises the extracytoplasmic solute receptor protein and the two transmembrane proteins.</text>
</comment>
<keyword evidence="5 9" id="KW-0812">Transmembrane</keyword>
<organism evidence="11 12">
    <name type="scientific">Ideonella livida</name>
    <dbReference type="NCBI Taxonomy" id="2707176"/>
    <lineage>
        <taxon>Bacteria</taxon>
        <taxon>Pseudomonadati</taxon>
        <taxon>Pseudomonadota</taxon>
        <taxon>Betaproteobacteria</taxon>
        <taxon>Burkholderiales</taxon>
        <taxon>Sphaerotilaceae</taxon>
        <taxon>Ideonella</taxon>
    </lineage>
</organism>
<gene>
    <name evidence="11" type="ORF">G3A44_04305</name>
</gene>
<dbReference type="GO" id="GO:0005886">
    <property type="term" value="C:plasma membrane"/>
    <property type="evidence" value="ECO:0007669"/>
    <property type="project" value="UniProtKB-SubCell"/>
</dbReference>
<evidence type="ECO:0000256" key="9">
    <source>
        <dbReference type="RuleBase" id="RU369079"/>
    </source>
</evidence>
<evidence type="ECO:0000256" key="3">
    <source>
        <dbReference type="ARBA" id="ARBA00022475"/>
    </source>
</evidence>
<dbReference type="AlphaFoldDB" id="A0A7C9PF81"/>
<comment type="caution">
    <text evidence="11">The sequence shown here is derived from an EMBL/GenBank/DDBJ whole genome shotgun (WGS) entry which is preliminary data.</text>
</comment>
<dbReference type="InterPro" id="IPR055348">
    <property type="entry name" value="DctQ"/>
</dbReference>
<reference evidence="11 12" key="1">
    <citation type="submission" date="2020-02" db="EMBL/GenBank/DDBJ databases">
        <title>Ideonella bacterium strain TBM-1.</title>
        <authorList>
            <person name="Chen W.-M."/>
        </authorList>
    </citation>
    <scope>NUCLEOTIDE SEQUENCE [LARGE SCALE GENOMIC DNA]</scope>
    <source>
        <strain evidence="11 12">TBM-1</strain>
    </source>
</reference>
<feature type="transmembrane region" description="Helical" evidence="9">
    <location>
        <begin position="12"/>
        <end position="33"/>
    </location>
</feature>
<evidence type="ECO:0000256" key="8">
    <source>
        <dbReference type="ARBA" id="ARBA00038436"/>
    </source>
</evidence>
<dbReference type="GO" id="GO:0015740">
    <property type="term" value="P:C4-dicarboxylate transport"/>
    <property type="evidence" value="ECO:0007669"/>
    <property type="project" value="TreeGrafter"/>
</dbReference>
<evidence type="ECO:0000313" key="11">
    <source>
        <dbReference type="EMBL" id="NDY90417.1"/>
    </source>
</evidence>
<evidence type="ECO:0000259" key="10">
    <source>
        <dbReference type="Pfam" id="PF04290"/>
    </source>
</evidence>
<dbReference type="InterPro" id="IPR007387">
    <property type="entry name" value="TRAP_DctQ"/>
</dbReference>
<feature type="transmembrane region" description="Helical" evidence="9">
    <location>
        <begin position="45"/>
        <end position="63"/>
    </location>
</feature>
<dbReference type="Pfam" id="PF04290">
    <property type="entry name" value="DctQ"/>
    <property type="match status" value="1"/>
</dbReference>
<evidence type="ECO:0000256" key="1">
    <source>
        <dbReference type="ARBA" id="ARBA00004429"/>
    </source>
</evidence>
<keyword evidence="12" id="KW-1185">Reference proteome</keyword>
<feature type="transmembrane region" description="Helical" evidence="9">
    <location>
        <begin position="84"/>
        <end position="105"/>
    </location>
</feature>
<feature type="domain" description="Tripartite ATP-independent periplasmic transporters DctQ component" evidence="10">
    <location>
        <begin position="25"/>
        <end position="153"/>
    </location>
</feature>
<keyword evidence="2 9" id="KW-0813">Transport</keyword>
<keyword evidence="3" id="KW-1003">Cell membrane</keyword>
<dbReference type="PANTHER" id="PTHR35011:SF10">
    <property type="entry name" value="TRAP TRANSPORTER SMALL PERMEASE PROTEIN"/>
    <property type="match status" value="1"/>
</dbReference>
<dbReference type="GO" id="GO:0022857">
    <property type="term" value="F:transmembrane transporter activity"/>
    <property type="evidence" value="ECO:0007669"/>
    <property type="project" value="UniProtKB-UniRule"/>
</dbReference>
<evidence type="ECO:0000256" key="5">
    <source>
        <dbReference type="ARBA" id="ARBA00022692"/>
    </source>
</evidence>
<feature type="transmembrane region" description="Helical" evidence="9">
    <location>
        <begin position="128"/>
        <end position="150"/>
    </location>
</feature>
<evidence type="ECO:0000256" key="2">
    <source>
        <dbReference type="ARBA" id="ARBA00022448"/>
    </source>
</evidence>
<evidence type="ECO:0000256" key="6">
    <source>
        <dbReference type="ARBA" id="ARBA00022989"/>
    </source>
</evidence>
<evidence type="ECO:0000256" key="7">
    <source>
        <dbReference type="ARBA" id="ARBA00023136"/>
    </source>
</evidence>
<dbReference type="EMBL" id="JAAGOH010000003">
    <property type="protein sequence ID" value="NDY90417.1"/>
    <property type="molecule type" value="Genomic_DNA"/>
</dbReference>
<proteinExistence type="inferred from homology"/>
<sequence>MKTLLLAFYRLLGLLAMLAMAAAFITVGLGVLAREAGWDVQGLDGYAGYAIAAALFLALPTTFQRSEHIRVTLLMEKVSPRWRNALQVWSLAAGTALSVYLAWFATRLVWISYSTHDISPAMDATPLWIPQLAMALGAVGLAVALADALVSHWLGLPFFATPADGEAARVE</sequence>
<evidence type="ECO:0000313" key="12">
    <source>
        <dbReference type="Proteomes" id="UP000484255"/>
    </source>
</evidence>
<comment type="similarity">
    <text evidence="8 9">Belongs to the TRAP transporter small permease family.</text>
</comment>
<comment type="subcellular location">
    <subcellularLocation>
        <location evidence="1 9">Cell inner membrane</location>
        <topology evidence="1 9">Multi-pass membrane protein</topology>
    </subcellularLocation>
</comment>